<keyword evidence="1" id="KW-0175">Coiled coil</keyword>
<evidence type="ECO:0000313" key="2">
    <source>
        <dbReference type="EMBL" id="EKY00249.1"/>
    </source>
</evidence>
<name>L1N9R4_9PORP</name>
<sequence>MLYLCTEKRNTPLYSQTPIYKMKSHLHLQVRGLLVLTLALGLGTSGCRSKNNDDAERAKREQLRKEAEAKKREEEAKRANSIITNNVIKKIKLAASFGLRFGANAPYNIGFLPAEPAGMGTLQTQPEYIYMGIPSNLKDKAIDLSQGDATTNAWTIMYRGDASSETKVFGHNGNTTAKKGSTLTFSVKDPWKNIFEVKLHLVFEGTDKKEQVVDVNYLGSFKVGGDGFLPFDDLREYKEVEPQSLNYDTANVKSSLISKLAKSKKLTELILLPAAPTQDNFDKLPEGLAIRLPESLLGTDISLTVDNTTEQAQEKGWAITFIKDGKKREFFGNPLLPKLLEGSKLRVDVLDENKYKVTGTLIFHHTTKLYTLTCAYEGTFTEVPAANKLK</sequence>
<protein>
    <submittedName>
        <fullName evidence="2">Uncharacterized protein</fullName>
    </submittedName>
</protein>
<feature type="coiled-coil region" evidence="1">
    <location>
        <begin position="52"/>
        <end position="80"/>
    </location>
</feature>
<evidence type="ECO:0000313" key="3">
    <source>
        <dbReference type="Proteomes" id="UP000010408"/>
    </source>
</evidence>
<accession>L1N9R4</accession>
<organism evidence="2 3">
    <name type="scientific">Porphyromonas catoniae F0037</name>
    <dbReference type="NCBI Taxonomy" id="1127696"/>
    <lineage>
        <taxon>Bacteria</taxon>
        <taxon>Pseudomonadati</taxon>
        <taxon>Bacteroidota</taxon>
        <taxon>Bacteroidia</taxon>
        <taxon>Bacteroidales</taxon>
        <taxon>Porphyromonadaceae</taxon>
        <taxon>Porphyromonas</taxon>
    </lineage>
</organism>
<gene>
    <name evidence="2" type="ORF">HMPREF9134_01580</name>
</gene>
<dbReference type="AlphaFoldDB" id="L1N9R4"/>
<proteinExistence type="predicted"/>
<dbReference type="EMBL" id="AMEQ01000040">
    <property type="protein sequence ID" value="EKY00249.1"/>
    <property type="molecule type" value="Genomic_DNA"/>
</dbReference>
<dbReference type="Proteomes" id="UP000010408">
    <property type="component" value="Unassembled WGS sequence"/>
</dbReference>
<dbReference type="PATRIC" id="fig|1127696.3.peg.1425"/>
<reference evidence="2 3" key="1">
    <citation type="submission" date="2012-05" db="EMBL/GenBank/DDBJ databases">
        <authorList>
            <person name="Weinstock G."/>
            <person name="Sodergren E."/>
            <person name="Lobos E.A."/>
            <person name="Fulton L."/>
            <person name="Fulton R."/>
            <person name="Courtney L."/>
            <person name="Fronick C."/>
            <person name="O'Laughlin M."/>
            <person name="Godfrey J."/>
            <person name="Wilson R.M."/>
            <person name="Miner T."/>
            <person name="Farmer C."/>
            <person name="Delehaunty K."/>
            <person name="Cordes M."/>
            <person name="Minx P."/>
            <person name="Tomlinson C."/>
            <person name="Chen J."/>
            <person name="Wollam A."/>
            <person name="Pepin K.H."/>
            <person name="Bhonagiri V."/>
            <person name="Zhang X."/>
            <person name="Suruliraj S."/>
            <person name="Warren W."/>
            <person name="Mitreva M."/>
            <person name="Mardis E.R."/>
            <person name="Wilson R.K."/>
        </authorList>
    </citation>
    <scope>NUCLEOTIDE SEQUENCE [LARGE SCALE GENOMIC DNA]</scope>
    <source>
        <strain evidence="2 3">F0037</strain>
    </source>
</reference>
<evidence type="ECO:0000256" key="1">
    <source>
        <dbReference type="SAM" id="Coils"/>
    </source>
</evidence>
<dbReference type="HOGENOM" id="CLU_707604_0_0_10"/>
<comment type="caution">
    <text evidence="2">The sequence shown here is derived from an EMBL/GenBank/DDBJ whole genome shotgun (WGS) entry which is preliminary data.</text>
</comment>